<evidence type="ECO:0000313" key="11">
    <source>
        <dbReference type="Proteomes" id="UP000199664"/>
    </source>
</evidence>
<evidence type="ECO:0000256" key="1">
    <source>
        <dbReference type="ARBA" id="ARBA00004459"/>
    </source>
</evidence>
<dbReference type="InterPro" id="IPR006182">
    <property type="entry name" value="FliF_N_dom"/>
</dbReference>
<evidence type="ECO:0000259" key="9">
    <source>
        <dbReference type="Pfam" id="PF01514"/>
    </source>
</evidence>
<dbReference type="GO" id="GO:0009279">
    <property type="term" value="C:cell outer membrane"/>
    <property type="evidence" value="ECO:0007669"/>
    <property type="project" value="UniProtKB-SubCell"/>
</dbReference>
<organism evidence="10 11">
    <name type="scientific">Bosea lupini</name>
    <dbReference type="NCBI Taxonomy" id="1036779"/>
    <lineage>
        <taxon>Bacteria</taxon>
        <taxon>Pseudomonadati</taxon>
        <taxon>Pseudomonadota</taxon>
        <taxon>Alphaproteobacteria</taxon>
        <taxon>Hyphomicrobiales</taxon>
        <taxon>Boseaceae</taxon>
        <taxon>Bosea</taxon>
    </lineage>
</organism>
<feature type="chain" id="PRO_5011330432" description="Lipoprotein" evidence="8">
    <location>
        <begin position="23"/>
        <end position="251"/>
    </location>
</feature>
<dbReference type="PANTHER" id="PTHR30046:SF2">
    <property type="entry name" value="YOP PROTEINS TRANSLOCATION LIPOPROTEIN J"/>
    <property type="match status" value="1"/>
</dbReference>
<evidence type="ECO:0000256" key="5">
    <source>
        <dbReference type="ARBA" id="ARBA00023139"/>
    </source>
</evidence>
<comment type="similarity">
    <text evidence="2 8">Belongs to the YscJ lipoprotein family.</text>
</comment>
<dbReference type="EMBL" id="FOAN01000015">
    <property type="protein sequence ID" value="SEM58883.1"/>
    <property type="molecule type" value="Genomic_DNA"/>
</dbReference>
<evidence type="ECO:0000313" key="10">
    <source>
        <dbReference type="EMBL" id="SEM58883.1"/>
    </source>
</evidence>
<dbReference type="PRINTS" id="PR01338">
    <property type="entry name" value="TYPE3OMKPROT"/>
</dbReference>
<proteinExistence type="inferred from homology"/>
<gene>
    <name evidence="10" type="ORF">SAMN04515666_1159</name>
</gene>
<evidence type="ECO:0000256" key="2">
    <source>
        <dbReference type="ARBA" id="ARBA00009509"/>
    </source>
</evidence>
<feature type="transmembrane region" description="Helical" evidence="8">
    <location>
        <begin position="216"/>
        <end position="236"/>
    </location>
</feature>
<dbReference type="Gene3D" id="3.30.70.1530">
    <property type="entry name" value="Hypothetical protein rpa1041"/>
    <property type="match status" value="1"/>
</dbReference>
<protein>
    <recommendedName>
        <fullName evidence="8">Lipoprotein</fullName>
    </recommendedName>
</protein>
<accession>A0A1H7ZKU6</accession>
<evidence type="ECO:0000256" key="8">
    <source>
        <dbReference type="RuleBase" id="RU364102"/>
    </source>
</evidence>
<dbReference type="Gene3D" id="3.30.300.30">
    <property type="match status" value="1"/>
</dbReference>
<evidence type="ECO:0000256" key="3">
    <source>
        <dbReference type="ARBA" id="ARBA00022729"/>
    </source>
</evidence>
<sequence length="251" mass="26763">MSKARRSRILALLCCAALLTGCKVDLYTNLDEPQANEMVAILLQSGIPAGRSVQKGGRLTVTVEEARFADAVTILSRSGLPRQEFQTLGDVFKKDGLVSSPVQDRARMIFALSQELSRTVAAIDGVLTARVHLVLPENDALRQNLLPSSAAVFIRHDPKIAIDGKLASIKMLIANGVAGLSYDRVSVVVVPAERNAAVLQAAPGGETVSSHTNLPWPAITGAVAGCAVIVGGALLLRRRRYYRLSEGTGER</sequence>
<keyword evidence="4 8" id="KW-0472">Membrane</keyword>
<dbReference type="RefSeq" id="WP_091842577.1">
    <property type="nucleotide sequence ID" value="NZ_FOAN01000015.1"/>
</dbReference>
<keyword evidence="7 8" id="KW-0449">Lipoprotein</keyword>
<keyword evidence="5 8" id="KW-0564">Palmitate</keyword>
<dbReference type="NCBIfam" id="TIGR02544">
    <property type="entry name" value="III_secr_YscJ"/>
    <property type="match status" value="1"/>
</dbReference>
<dbReference type="STRING" id="1036779.SAMN04515666_1159"/>
<dbReference type="Pfam" id="PF01514">
    <property type="entry name" value="YscJ_FliF"/>
    <property type="match status" value="1"/>
</dbReference>
<comment type="subcellular location">
    <subcellularLocation>
        <location evidence="1">Cell outer membrane</location>
        <topology evidence="1">Lipid-anchor</topology>
    </subcellularLocation>
</comment>
<name>A0A1H7ZKU6_9HYPH</name>
<keyword evidence="3 8" id="KW-0732">Signal</keyword>
<keyword evidence="11" id="KW-1185">Reference proteome</keyword>
<keyword evidence="6 8" id="KW-0998">Cell outer membrane</keyword>
<dbReference type="PROSITE" id="PS51257">
    <property type="entry name" value="PROKAR_LIPOPROTEIN"/>
    <property type="match status" value="1"/>
</dbReference>
<dbReference type="PANTHER" id="PTHR30046">
    <property type="entry name" value="FLAGELLAR M-RING PROTEIN"/>
    <property type="match status" value="1"/>
</dbReference>
<dbReference type="Proteomes" id="UP000199664">
    <property type="component" value="Unassembled WGS sequence"/>
</dbReference>
<feature type="signal peptide" evidence="8">
    <location>
        <begin position="1"/>
        <end position="22"/>
    </location>
</feature>
<dbReference type="InterPro" id="IPR003282">
    <property type="entry name" value="T3SS_SctJ"/>
</dbReference>
<dbReference type="OrthoDB" id="9807026at2"/>
<dbReference type="AlphaFoldDB" id="A0A1H7ZKU6"/>
<dbReference type="InterPro" id="IPR045851">
    <property type="entry name" value="AMP-bd_C_sf"/>
</dbReference>
<evidence type="ECO:0000256" key="4">
    <source>
        <dbReference type="ARBA" id="ARBA00023136"/>
    </source>
</evidence>
<keyword evidence="8" id="KW-1133">Transmembrane helix</keyword>
<dbReference type="GO" id="GO:0009306">
    <property type="term" value="P:protein secretion"/>
    <property type="evidence" value="ECO:0007669"/>
    <property type="project" value="InterPro"/>
</dbReference>
<evidence type="ECO:0000256" key="7">
    <source>
        <dbReference type="ARBA" id="ARBA00023288"/>
    </source>
</evidence>
<keyword evidence="8" id="KW-0812">Transmembrane</keyword>
<evidence type="ECO:0000256" key="6">
    <source>
        <dbReference type="ARBA" id="ARBA00023237"/>
    </source>
</evidence>
<feature type="domain" description="Flagellar M-ring N-terminal" evidence="9">
    <location>
        <begin position="24"/>
        <end position="188"/>
    </location>
</feature>
<dbReference type="InterPro" id="IPR043427">
    <property type="entry name" value="YscJ/FliF"/>
</dbReference>
<reference evidence="11" key="1">
    <citation type="submission" date="2016-10" db="EMBL/GenBank/DDBJ databases">
        <authorList>
            <person name="Varghese N."/>
            <person name="Submissions S."/>
        </authorList>
    </citation>
    <scope>NUCLEOTIDE SEQUENCE [LARGE SCALE GENOMIC DNA]</scope>
    <source>
        <strain evidence="11">LMG 26383,CCUG 61248,R- 45681</strain>
    </source>
</reference>